<dbReference type="Pfam" id="PF03465">
    <property type="entry name" value="eRF1_3"/>
    <property type="match status" value="1"/>
</dbReference>
<evidence type="ECO:0000256" key="1">
    <source>
        <dbReference type="ARBA" id="ARBA00001968"/>
    </source>
</evidence>
<feature type="domain" description="eRF1" evidence="6">
    <location>
        <begin position="2"/>
        <end position="112"/>
    </location>
</feature>
<dbReference type="OMA" id="EAGCEIM"/>
<evidence type="ECO:0000313" key="9">
    <source>
        <dbReference type="Proteomes" id="UP000012073"/>
    </source>
</evidence>
<dbReference type="GO" id="GO:0046872">
    <property type="term" value="F:metal ion binding"/>
    <property type="evidence" value="ECO:0007669"/>
    <property type="project" value="UniProtKB-KW"/>
</dbReference>
<comment type="cofactor">
    <cofactor evidence="1">
        <name>a divalent metal cation</name>
        <dbReference type="ChEBI" id="CHEBI:60240"/>
    </cofactor>
</comment>
<dbReference type="Gramene" id="CDF33481">
    <property type="protein sequence ID" value="CDF33481"/>
    <property type="gene ID" value="CHC_T00002270001"/>
</dbReference>
<dbReference type="InterPro" id="IPR005142">
    <property type="entry name" value="eRF1_3"/>
</dbReference>
<dbReference type="RefSeq" id="XP_005713284.1">
    <property type="nucleotide sequence ID" value="XM_005713227.1"/>
</dbReference>
<dbReference type="FunFam" id="3.30.1330.30:FF:000008">
    <property type="entry name" value="Protein pelota homolog"/>
    <property type="match status" value="1"/>
</dbReference>
<dbReference type="AlphaFoldDB" id="R7Q804"/>
<dbReference type="EMBL" id="HG001647">
    <property type="protein sequence ID" value="CDF33481.1"/>
    <property type="molecule type" value="Genomic_DNA"/>
</dbReference>
<protein>
    <recommendedName>
        <fullName evidence="10">eRF1 domain-containing protein</fullName>
    </recommendedName>
</protein>
<keyword evidence="5" id="KW-0479">Metal-binding</keyword>
<dbReference type="OrthoDB" id="10249111at2759"/>
<dbReference type="InterPro" id="IPR029064">
    <property type="entry name" value="Ribosomal_eL30-like_sf"/>
</dbReference>
<sequence>MVSRSLTITRARIESNIPRKGKNALYNRDAAIEKFFDKVLRAAVQHLDMDKLKVLLIASPGYVKDGFYKYMGMEAARQDLRSIIDNKAKMVLCHASSGHKHAFHEVLTRPELQSRLAKTKAVSEVQALNDFHEMLGKDQDRAVYGPAHVNHAAEMGAIDKLLVTDTLFRAPDPEKRQKVVTLVENIKQSGATVNIFSTQHVTGEQLNLMSGIAAILRFPLPDLDDIEPEE</sequence>
<dbReference type="Proteomes" id="UP000012073">
    <property type="component" value="Unassembled WGS sequence"/>
</dbReference>
<evidence type="ECO:0000256" key="2">
    <source>
        <dbReference type="ARBA" id="ARBA00004496"/>
    </source>
</evidence>
<dbReference type="Gene3D" id="3.30.1330.30">
    <property type="match status" value="1"/>
</dbReference>
<evidence type="ECO:0000313" key="8">
    <source>
        <dbReference type="EMBL" id="CDF33481.1"/>
    </source>
</evidence>
<dbReference type="GO" id="GO:0070651">
    <property type="term" value="P:nonfunctional rRNA decay"/>
    <property type="evidence" value="ECO:0007669"/>
    <property type="project" value="TreeGrafter"/>
</dbReference>
<dbReference type="SUPFAM" id="SSF53137">
    <property type="entry name" value="Translational machinery components"/>
    <property type="match status" value="1"/>
</dbReference>
<dbReference type="GO" id="GO:0070966">
    <property type="term" value="P:nuclear-transcribed mRNA catabolic process, no-go decay"/>
    <property type="evidence" value="ECO:0007669"/>
    <property type="project" value="InterPro"/>
</dbReference>
<comment type="subcellular location">
    <subcellularLocation>
        <location evidence="2">Cytoplasm</location>
    </subcellularLocation>
</comment>
<dbReference type="InterPro" id="IPR004405">
    <property type="entry name" value="TF_pelota"/>
</dbReference>
<reference evidence="9" key="1">
    <citation type="journal article" date="2013" name="Proc. Natl. Acad. Sci. U.S.A.">
        <title>Genome structure and metabolic features in the red seaweed Chondrus crispus shed light on evolution of the Archaeplastida.</title>
        <authorList>
            <person name="Collen J."/>
            <person name="Porcel B."/>
            <person name="Carre W."/>
            <person name="Ball S.G."/>
            <person name="Chaparro C."/>
            <person name="Tonon T."/>
            <person name="Barbeyron T."/>
            <person name="Michel G."/>
            <person name="Noel B."/>
            <person name="Valentin K."/>
            <person name="Elias M."/>
            <person name="Artiguenave F."/>
            <person name="Arun A."/>
            <person name="Aury J.M."/>
            <person name="Barbosa-Neto J.F."/>
            <person name="Bothwell J.H."/>
            <person name="Bouget F.Y."/>
            <person name="Brillet L."/>
            <person name="Cabello-Hurtado F."/>
            <person name="Capella-Gutierrez S."/>
            <person name="Charrier B."/>
            <person name="Cladiere L."/>
            <person name="Cock J.M."/>
            <person name="Coelho S.M."/>
            <person name="Colleoni C."/>
            <person name="Czjzek M."/>
            <person name="Da Silva C."/>
            <person name="Delage L."/>
            <person name="Denoeud F."/>
            <person name="Deschamps P."/>
            <person name="Dittami S.M."/>
            <person name="Gabaldon T."/>
            <person name="Gachon C.M."/>
            <person name="Groisillier A."/>
            <person name="Herve C."/>
            <person name="Jabbari K."/>
            <person name="Katinka M."/>
            <person name="Kloareg B."/>
            <person name="Kowalczyk N."/>
            <person name="Labadie K."/>
            <person name="Leblanc C."/>
            <person name="Lopez P.J."/>
            <person name="McLachlan D.H."/>
            <person name="Meslet-Cladiere L."/>
            <person name="Moustafa A."/>
            <person name="Nehr Z."/>
            <person name="Nyvall Collen P."/>
            <person name="Panaud O."/>
            <person name="Partensky F."/>
            <person name="Poulain J."/>
            <person name="Rensing S.A."/>
            <person name="Rousvoal S."/>
            <person name="Samson G."/>
            <person name="Symeonidi A."/>
            <person name="Weissenbach J."/>
            <person name="Zambounis A."/>
            <person name="Wincker P."/>
            <person name="Boyen C."/>
        </authorList>
    </citation>
    <scope>NUCLEOTIDE SEQUENCE [LARGE SCALE GENOMIC DNA]</scope>
    <source>
        <strain evidence="9">cv. Stackhouse</strain>
    </source>
</reference>
<dbReference type="GO" id="GO:0005737">
    <property type="term" value="C:cytoplasm"/>
    <property type="evidence" value="ECO:0007669"/>
    <property type="project" value="UniProtKB-SubCell"/>
</dbReference>
<proteinExistence type="inferred from homology"/>
<dbReference type="Pfam" id="PF03464">
    <property type="entry name" value="eRF1_2"/>
    <property type="match status" value="1"/>
</dbReference>
<dbReference type="SUPFAM" id="SSF55315">
    <property type="entry name" value="L30e-like"/>
    <property type="match status" value="1"/>
</dbReference>
<dbReference type="PANTHER" id="PTHR10853:SF0">
    <property type="entry name" value="PROTEIN PELOTA HOMOLOG"/>
    <property type="match status" value="1"/>
</dbReference>
<dbReference type="KEGG" id="ccp:CHC_T00002270001"/>
<dbReference type="InterPro" id="IPR005141">
    <property type="entry name" value="eRF1_2"/>
</dbReference>
<dbReference type="PhylomeDB" id="R7Q804"/>
<dbReference type="GO" id="GO:0032790">
    <property type="term" value="P:ribosome disassembly"/>
    <property type="evidence" value="ECO:0007669"/>
    <property type="project" value="TreeGrafter"/>
</dbReference>
<dbReference type="PANTHER" id="PTHR10853">
    <property type="entry name" value="PELOTA"/>
    <property type="match status" value="1"/>
</dbReference>
<dbReference type="GO" id="GO:0071025">
    <property type="term" value="P:RNA surveillance"/>
    <property type="evidence" value="ECO:0007669"/>
    <property type="project" value="InterPro"/>
</dbReference>
<dbReference type="STRING" id="2769.R7Q804"/>
<evidence type="ECO:0000256" key="5">
    <source>
        <dbReference type="ARBA" id="ARBA00022723"/>
    </source>
</evidence>
<name>R7Q804_CHOCR</name>
<evidence type="ECO:0008006" key="10">
    <source>
        <dbReference type="Google" id="ProtNLM"/>
    </source>
</evidence>
<organism evidence="8 9">
    <name type="scientific">Chondrus crispus</name>
    <name type="common">Carrageen Irish moss</name>
    <name type="synonym">Polymorpha crispa</name>
    <dbReference type="NCBI Taxonomy" id="2769"/>
    <lineage>
        <taxon>Eukaryota</taxon>
        <taxon>Rhodophyta</taxon>
        <taxon>Florideophyceae</taxon>
        <taxon>Rhodymeniophycidae</taxon>
        <taxon>Gigartinales</taxon>
        <taxon>Gigartinaceae</taxon>
        <taxon>Chondrus</taxon>
    </lineage>
</organism>
<evidence type="ECO:0000256" key="3">
    <source>
        <dbReference type="ARBA" id="ARBA00009504"/>
    </source>
</evidence>
<dbReference type="GO" id="GO:0070481">
    <property type="term" value="P:nuclear-transcribed mRNA catabolic process, non-stop decay"/>
    <property type="evidence" value="ECO:0007669"/>
    <property type="project" value="InterPro"/>
</dbReference>
<evidence type="ECO:0000259" key="6">
    <source>
        <dbReference type="Pfam" id="PF03464"/>
    </source>
</evidence>
<evidence type="ECO:0000256" key="4">
    <source>
        <dbReference type="ARBA" id="ARBA00022490"/>
    </source>
</evidence>
<dbReference type="GeneID" id="17320995"/>
<evidence type="ECO:0000259" key="7">
    <source>
        <dbReference type="Pfam" id="PF03465"/>
    </source>
</evidence>
<gene>
    <name evidence="8" type="ORF">CHC_T00002270001</name>
</gene>
<feature type="domain" description="eRF1" evidence="7">
    <location>
        <begin position="122"/>
        <end position="220"/>
    </location>
</feature>
<dbReference type="Gene3D" id="3.30.420.60">
    <property type="entry name" value="eRF1 domain 2"/>
    <property type="match status" value="1"/>
</dbReference>
<dbReference type="InterPro" id="IPR042226">
    <property type="entry name" value="eFR1_2_sf"/>
</dbReference>
<keyword evidence="9" id="KW-1185">Reference proteome</keyword>
<keyword evidence="4" id="KW-0963">Cytoplasm</keyword>
<accession>R7Q804</accession>
<comment type="similarity">
    <text evidence="3">Belongs to the eukaryotic release factor 1 family. Pelota subfamily.</text>
</comment>